<dbReference type="Pfam" id="PF05016">
    <property type="entry name" value="ParE_toxin"/>
    <property type="match status" value="1"/>
</dbReference>
<gene>
    <name evidence="1" type="ORF">KQP88_17550</name>
</gene>
<dbReference type="RefSeq" id="WP_216703754.1">
    <property type="nucleotide sequence ID" value="NZ_CP076668.1"/>
</dbReference>
<dbReference type="EMBL" id="CP076668">
    <property type="protein sequence ID" value="QWU81842.1"/>
    <property type="molecule type" value="Genomic_DNA"/>
</dbReference>
<dbReference type="InterPro" id="IPR007712">
    <property type="entry name" value="RelE/ParE_toxin"/>
</dbReference>
<sequence>MPQIELSEKADSDLDAIHGYYAALIGDLRADTVISEIFASIEQLEAFPGMGRPAQNPDVRELVLNRYPFVVSYIVKQDIVFIARILHERNERFSC</sequence>
<dbReference type="PANTHER" id="PTHR33755">
    <property type="entry name" value="TOXIN PARE1-RELATED"/>
    <property type="match status" value="1"/>
</dbReference>
<accession>A0ABX8HMY3</accession>
<protein>
    <submittedName>
        <fullName evidence="1">Type II toxin-antitoxin system RelE/ParE family toxin</fullName>
    </submittedName>
</protein>
<dbReference type="Proteomes" id="UP000683401">
    <property type="component" value="Chromosome"/>
</dbReference>
<evidence type="ECO:0000313" key="1">
    <source>
        <dbReference type="EMBL" id="QWU81842.1"/>
    </source>
</evidence>
<name>A0ABX8HMY3_9PSED</name>
<evidence type="ECO:0000313" key="2">
    <source>
        <dbReference type="Proteomes" id="UP000683401"/>
    </source>
</evidence>
<reference evidence="2" key="1">
    <citation type="submission" date="2021-06" db="EMBL/GenBank/DDBJ databases">
        <title>Identification of Pseudomonas cichorii causing bacterial leaf black spot of flue-cured tobacco, a new disease in China.</title>
        <authorList>
            <person name="Lu C.-H."/>
        </authorList>
    </citation>
    <scope>NUCLEOTIDE SEQUENCE [LARGE SCALE GENOMIC DNA]</scope>
    <source>
        <strain evidence="2">LJ2</strain>
    </source>
</reference>
<organism evidence="1 2">
    <name type="scientific">Pseudomonas lijiangensis</name>
    <dbReference type="NCBI Taxonomy" id="2995658"/>
    <lineage>
        <taxon>Bacteria</taxon>
        <taxon>Pseudomonadati</taxon>
        <taxon>Pseudomonadota</taxon>
        <taxon>Gammaproteobacteria</taxon>
        <taxon>Pseudomonadales</taxon>
        <taxon>Pseudomonadaceae</taxon>
        <taxon>Pseudomonas</taxon>
    </lineage>
</organism>
<keyword evidence="2" id="KW-1185">Reference proteome</keyword>
<dbReference type="InterPro" id="IPR051803">
    <property type="entry name" value="TA_system_RelE-like_toxin"/>
</dbReference>
<proteinExistence type="predicted"/>